<dbReference type="GO" id="GO:0000976">
    <property type="term" value="F:transcription cis-regulatory region binding"/>
    <property type="evidence" value="ECO:0007669"/>
    <property type="project" value="TreeGrafter"/>
</dbReference>
<sequence>MKALLIEDDDLVGDAIQRGLALDHAQVEWVRDGTEGEAVLRAGGYDLVLLDLGLPGTDGLDILRALRGRGDHVPVLILTARDGVADRIRGLDLGADDYVLKPFDMDELRARARALARRATGRLNDVISCDGLIIDLQAHSAILDGEALALPGQEFRLLIYLAEQRGRVVSKEQIADMLYGWGEGAESNTIEVLVSSLRRKIGAQRIRTLRGVGYMMP</sequence>
<dbReference type="InterPro" id="IPR036388">
    <property type="entry name" value="WH-like_DNA-bd_sf"/>
</dbReference>
<keyword evidence="1" id="KW-0805">Transcription regulation</keyword>
<dbReference type="InterPro" id="IPR011006">
    <property type="entry name" value="CheY-like_superfamily"/>
</dbReference>
<accession>A0A506U6J2</accession>
<dbReference type="PROSITE" id="PS51755">
    <property type="entry name" value="OMPR_PHOB"/>
    <property type="match status" value="1"/>
</dbReference>
<evidence type="ECO:0000256" key="3">
    <source>
        <dbReference type="ARBA" id="ARBA00023163"/>
    </source>
</evidence>
<dbReference type="InterPro" id="IPR001789">
    <property type="entry name" value="Sig_transdc_resp-reg_receiver"/>
</dbReference>
<dbReference type="CDD" id="cd17624">
    <property type="entry name" value="REC_OmpR_PmrA-like"/>
    <property type="match status" value="1"/>
</dbReference>
<dbReference type="GO" id="GO:0006355">
    <property type="term" value="P:regulation of DNA-templated transcription"/>
    <property type="evidence" value="ECO:0007669"/>
    <property type="project" value="InterPro"/>
</dbReference>
<dbReference type="Gene3D" id="6.10.250.690">
    <property type="match status" value="1"/>
</dbReference>
<evidence type="ECO:0000259" key="7">
    <source>
        <dbReference type="PROSITE" id="PS51755"/>
    </source>
</evidence>
<reference evidence="8 9" key="1">
    <citation type="submission" date="2019-06" db="EMBL/GenBank/DDBJ databases">
        <authorList>
            <person name="Li M."/>
        </authorList>
    </citation>
    <scope>NUCLEOTIDE SEQUENCE [LARGE SCALE GENOMIC DNA]</scope>
    <source>
        <strain evidence="8 9">BGMRC2036</strain>
    </source>
</reference>
<dbReference type="Pfam" id="PF00072">
    <property type="entry name" value="Response_reg"/>
    <property type="match status" value="1"/>
</dbReference>
<dbReference type="PROSITE" id="PS50110">
    <property type="entry name" value="RESPONSE_REGULATORY"/>
    <property type="match status" value="1"/>
</dbReference>
<dbReference type="InterPro" id="IPR001867">
    <property type="entry name" value="OmpR/PhoB-type_DNA-bd"/>
</dbReference>
<dbReference type="SMART" id="SM00448">
    <property type="entry name" value="REC"/>
    <property type="match status" value="1"/>
</dbReference>
<dbReference type="EMBL" id="VHLG01000007">
    <property type="protein sequence ID" value="TPW30012.1"/>
    <property type="molecule type" value="Genomic_DNA"/>
</dbReference>
<evidence type="ECO:0000259" key="6">
    <source>
        <dbReference type="PROSITE" id="PS50110"/>
    </source>
</evidence>
<dbReference type="CDD" id="cd00383">
    <property type="entry name" value="trans_reg_C"/>
    <property type="match status" value="1"/>
</dbReference>
<dbReference type="SUPFAM" id="SSF52172">
    <property type="entry name" value="CheY-like"/>
    <property type="match status" value="1"/>
</dbReference>
<dbReference type="InterPro" id="IPR039420">
    <property type="entry name" value="WalR-like"/>
</dbReference>
<dbReference type="Proteomes" id="UP000318801">
    <property type="component" value="Unassembled WGS sequence"/>
</dbReference>
<evidence type="ECO:0000256" key="2">
    <source>
        <dbReference type="ARBA" id="ARBA00023125"/>
    </source>
</evidence>
<organism evidence="8 9">
    <name type="scientific">Martelella alba</name>
    <dbReference type="NCBI Taxonomy" id="2590451"/>
    <lineage>
        <taxon>Bacteria</taxon>
        <taxon>Pseudomonadati</taxon>
        <taxon>Pseudomonadota</taxon>
        <taxon>Alphaproteobacteria</taxon>
        <taxon>Hyphomicrobiales</taxon>
        <taxon>Aurantimonadaceae</taxon>
        <taxon>Martelella</taxon>
    </lineage>
</organism>
<dbReference type="AlphaFoldDB" id="A0A506U6J2"/>
<feature type="DNA-binding region" description="OmpR/PhoB-type" evidence="5">
    <location>
        <begin position="124"/>
        <end position="217"/>
    </location>
</feature>
<dbReference type="PANTHER" id="PTHR48111:SF67">
    <property type="entry name" value="TRANSCRIPTIONAL REGULATORY PROTEIN TCTD"/>
    <property type="match status" value="1"/>
</dbReference>
<dbReference type="RefSeq" id="WP_141149222.1">
    <property type="nucleotide sequence ID" value="NZ_VHLG01000007.1"/>
</dbReference>
<proteinExistence type="predicted"/>
<feature type="domain" description="Response regulatory" evidence="6">
    <location>
        <begin position="2"/>
        <end position="116"/>
    </location>
</feature>
<keyword evidence="9" id="KW-1185">Reference proteome</keyword>
<evidence type="ECO:0000313" key="9">
    <source>
        <dbReference type="Proteomes" id="UP000318801"/>
    </source>
</evidence>
<dbReference type="Gene3D" id="3.40.50.2300">
    <property type="match status" value="1"/>
</dbReference>
<dbReference type="SMART" id="SM00862">
    <property type="entry name" value="Trans_reg_C"/>
    <property type="match status" value="1"/>
</dbReference>
<feature type="modified residue" description="4-aspartylphosphate" evidence="4">
    <location>
        <position position="51"/>
    </location>
</feature>
<evidence type="ECO:0000256" key="4">
    <source>
        <dbReference type="PROSITE-ProRule" id="PRU00169"/>
    </source>
</evidence>
<dbReference type="GO" id="GO:0005829">
    <property type="term" value="C:cytosol"/>
    <property type="evidence" value="ECO:0007669"/>
    <property type="project" value="TreeGrafter"/>
</dbReference>
<name>A0A506U6J2_9HYPH</name>
<dbReference type="GO" id="GO:0032993">
    <property type="term" value="C:protein-DNA complex"/>
    <property type="evidence" value="ECO:0007669"/>
    <property type="project" value="TreeGrafter"/>
</dbReference>
<dbReference type="Gene3D" id="1.10.10.10">
    <property type="entry name" value="Winged helix-like DNA-binding domain superfamily/Winged helix DNA-binding domain"/>
    <property type="match status" value="1"/>
</dbReference>
<evidence type="ECO:0000256" key="1">
    <source>
        <dbReference type="ARBA" id="ARBA00023015"/>
    </source>
</evidence>
<evidence type="ECO:0000313" key="8">
    <source>
        <dbReference type="EMBL" id="TPW30012.1"/>
    </source>
</evidence>
<dbReference type="GO" id="GO:0000156">
    <property type="term" value="F:phosphorelay response regulator activity"/>
    <property type="evidence" value="ECO:0007669"/>
    <property type="project" value="TreeGrafter"/>
</dbReference>
<keyword evidence="3" id="KW-0804">Transcription</keyword>
<protein>
    <submittedName>
        <fullName evidence="8">Response regulator transcription factor</fullName>
    </submittedName>
</protein>
<dbReference type="PANTHER" id="PTHR48111">
    <property type="entry name" value="REGULATOR OF RPOS"/>
    <property type="match status" value="1"/>
</dbReference>
<keyword evidence="2 5" id="KW-0238">DNA-binding</keyword>
<evidence type="ECO:0000256" key="5">
    <source>
        <dbReference type="PROSITE-ProRule" id="PRU01091"/>
    </source>
</evidence>
<feature type="domain" description="OmpR/PhoB-type" evidence="7">
    <location>
        <begin position="124"/>
        <end position="217"/>
    </location>
</feature>
<comment type="caution">
    <text evidence="8">The sequence shown here is derived from an EMBL/GenBank/DDBJ whole genome shotgun (WGS) entry which is preliminary data.</text>
</comment>
<dbReference type="OrthoDB" id="9802426at2"/>
<keyword evidence="4" id="KW-0597">Phosphoprotein</keyword>
<dbReference type="Pfam" id="PF00486">
    <property type="entry name" value="Trans_reg_C"/>
    <property type="match status" value="1"/>
</dbReference>
<gene>
    <name evidence="8" type="ORF">FJU08_11815</name>
</gene>